<accession>A0A8X6Q964</accession>
<proteinExistence type="predicted"/>
<dbReference type="Proteomes" id="UP000887013">
    <property type="component" value="Unassembled WGS sequence"/>
</dbReference>
<protein>
    <submittedName>
        <fullName evidence="1">Uncharacterized protein</fullName>
    </submittedName>
</protein>
<sequence length="70" mass="8177">MTLKFFCSMLEQTRSGYCAARIQRGLWADRDKQPKAVRAKETNQKRKQSMDAVQCHRICVSNPNLCWKTL</sequence>
<evidence type="ECO:0000313" key="1">
    <source>
        <dbReference type="EMBL" id="GFU02178.1"/>
    </source>
</evidence>
<dbReference type="EMBL" id="BMAW01076581">
    <property type="protein sequence ID" value="GFU02178.1"/>
    <property type="molecule type" value="Genomic_DNA"/>
</dbReference>
<dbReference type="AlphaFoldDB" id="A0A8X6Q964"/>
<keyword evidence="2" id="KW-1185">Reference proteome</keyword>
<evidence type="ECO:0000313" key="2">
    <source>
        <dbReference type="Proteomes" id="UP000887013"/>
    </source>
</evidence>
<name>A0A8X6Q964_NEPPI</name>
<comment type="caution">
    <text evidence="1">The sequence shown here is derived from an EMBL/GenBank/DDBJ whole genome shotgun (WGS) entry which is preliminary data.</text>
</comment>
<reference evidence="1" key="1">
    <citation type="submission" date="2020-08" db="EMBL/GenBank/DDBJ databases">
        <title>Multicomponent nature underlies the extraordinary mechanical properties of spider dragline silk.</title>
        <authorList>
            <person name="Kono N."/>
            <person name="Nakamura H."/>
            <person name="Mori M."/>
            <person name="Yoshida Y."/>
            <person name="Ohtoshi R."/>
            <person name="Malay A.D."/>
            <person name="Moran D.A.P."/>
            <person name="Tomita M."/>
            <person name="Numata K."/>
            <person name="Arakawa K."/>
        </authorList>
    </citation>
    <scope>NUCLEOTIDE SEQUENCE</scope>
</reference>
<gene>
    <name evidence="1" type="ORF">NPIL_396781</name>
</gene>
<organism evidence="1 2">
    <name type="scientific">Nephila pilipes</name>
    <name type="common">Giant wood spider</name>
    <name type="synonym">Nephila maculata</name>
    <dbReference type="NCBI Taxonomy" id="299642"/>
    <lineage>
        <taxon>Eukaryota</taxon>
        <taxon>Metazoa</taxon>
        <taxon>Ecdysozoa</taxon>
        <taxon>Arthropoda</taxon>
        <taxon>Chelicerata</taxon>
        <taxon>Arachnida</taxon>
        <taxon>Araneae</taxon>
        <taxon>Araneomorphae</taxon>
        <taxon>Entelegynae</taxon>
        <taxon>Araneoidea</taxon>
        <taxon>Nephilidae</taxon>
        <taxon>Nephila</taxon>
    </lineage>
</organism>